<organism evidence="1 2">
    <name type="scientific">Blattamonas nauphoetae</name>
    <dbReference type="NCBI Taxonomy" id="2049346"/>
    <lineage>
        <taxon>Eukaryota</taxon>
        <taxon>Metamonada</taxon>
        <taxon>Preaxostyla</taxon>
        <taxon>Oxymonadida</taxon>
        <taxon>Blattamonas</taxon>
    </lineage>
</organism>
<name>A0ABQ9Y4F3_9EUKA</name>
<evidence type="ECO:0000313" key="2">
    <source>
        <dbReference type="Proteomes" id="UP001281761"/>
    </source>
</evidence>
<dbReference type="Proteomes" id="UP001281761">
    <property type="component" value="Unassembled WGS sequence"/>
</dbReference>
<reference evidence="1 2" key="1">
    <citation type="journal article" date="2022" name="bioRxiv">
        <title>Genomics of Preaxostyla Flagellates Illuminates Evolutionary Transitions and the Path Towards Mitochondrial Loss.</title>
        <authorList>
            <person name="Novak L.V.F."/>
            <person name="Treitli S.C."/>
            <person name="Pyrih J."/>
            <person name="Halakuc P."/>
            <person name="Pipaliya S.V."/>
            <person name="Vacek V."/>
            <person name="Brzon O."/>
            <person name="Soukal P."/>
            <person name="Eme L."/>
            <person name="Dacks J.B."/>
            <person name="Karnkowska A."/>
            <person name="Elias M."/>
            <person name="Hampl V."/>
        </authorList>
    </citation>
    <scope>NUCLEOTIDE SEQUENCE [LARGE SCALE GENOMIC DNA]</scope>
    <source>
        <strain evidence="1">NAU3</strain>
        <tissue evidence="1">Gut</tissue>
    </source>
</reference>
<keyword evidence="2" id="KW-1185">Reference proteome</keyword>
<sequence length="78" mass="8921">MMAHGSHFIPVMEFPDNYQPVVQPTFRLFVPRKEYDVLNGYSPSDDFHDDDFIPMTCSPDPVEPLDKEIPANPQVIGQ</sequence>
<protein>
    <submittedName>
        <fullName evidence="1">Uncharacterized protein</fullName>
    </submittedName>
</protein>
<evidence type="ECO:0000313" key="1">
    <source>
        <dbReference type="EMBL" id="KAK2958627.1"/>
    </source>
</evidence>
<proteinExistence type="predicted"/>
<dbReference type="EMBL" id="JARBJD010000036">
    <property type="protein sequence ID" value="KAK2958627.1"/>
    <property type="molecule type" value="Genomic_DNA"/>
</dbReference>
<comment type="caution">
    <text evidence="1">The sequence shown here is derived from an EMBL/GenBank/DDBJ whole genome shotgun (WGS) entry which is preliminary data.</text>
</comment>
<accession>A0ABQ9Y4F3</accession>
<gene>
    <name evidence="1" type="ORF">BLNAU_6396</name>
</gene>